<reference evidence="1" key="2">
    <citation type="submission" date="2025-08" db="UniProtKB">
        <authorList>
            <consortium name="Ensembl"/>
        </authorList>
    </citation>
    <scope>IDENTIFICATION</scope>
</reference>
<sequence>MILKVNFECSSGKEGKPEEIHSGTFLSIAFPLWGLHLPWPHAMQPSGMRRAAWHSLPDTFSGFFGSTLCFFSWS</sequence>
<proteinExistence type="predicted"/>
<organism evidence="1 2">
    <name type="scientific">Cairina moschata</name>
    <name type="common">Muscovy duck</name>
    <dbReference type="NCBI Taxonomy" id="8855"/>
    <lineage>
        <taxon>Eukaryota</taxon>
        <taxon>Metazoa</taxon>
        <taxon>Chordata</taxon>
        <taxon>Craniata</taxon>
        <taxon>Vertebrata</taxon>
        <taxon>Euteleostomi</taxon>
        <taxon>Archelosauria</taxon>
        <taxon>Archosauria</taxon>
        <taxon>Dinosauria</taxon>
        <taxon>Saurischia</taxon>
        <taxon>Theropoda</taxon>
        <taxon>Coelurosauria</taxon>
        <taxon>Aves</taxon>
        <taxon>Neognathae</taxon>
        <taxon>Galloanserae</taxon>
        <taxon>Anseriformes</taxon>
        <taxon>Anatidae</taxon>
        <taxon>Anatinae</taxon>
        <taxon>Cairina</taxon>
    </lineage>
</organism>
<dbReference type="Ensembl" id="ENSCMMT00000004268.1">
    <property type="protein sequence ID" value="ENSCMMP00000003811.1"/>
    <property type="gene ID" value="ENSCMMG00000002427.1"/>
</dbReference>
<keyword evidence="2" id="KW-1185">Reference proteome</keyword>
<reference evidence="1" key="1">
    <citation type="submission" date="2018-09" db="EMBL/GenBank/DDBJ databases">
        <title>Common duck and Muscovy duck high density SNP chip.</title>
        <authorList>
            <person name="Vignal A."/>
            <person name="Thebault N."/>
            <person name="Warren W.C."/>
        </authorList>
    </citation>
    <scope>NUCLEOTIDE SEQUENCE [LARGE SCALE GENOMIC DNA]</scope>
</reference>
<name>A0A8C3BE63_CAIMO</name>
<evidence type="ECO:0000313" key="1">
    <source>
        <dbReference type="Ensembl" id="ENSCMMP00000003811.1"/>
    </source>
</evidence>
<dbReference type="AlphaFoldDB" id="A0A8C3BE63"/>
<reference evidence="1" key="3">
    <citation type="submission" date="2025-09" db="UniProtKB">
        <authorList>
            <consortium name="Ensembl"/>
        </authorList>
    </citation>
    <scope>IDENTIFICATION</scope>
</reference>
<accession>A0A8C3BE63</accession>
<protein>
    <submittedName>
        <fullName evidence="1">Uncharacterized protein</fullName>
    </submittedName>
</protein>
<evidence type="ECO:0000313" key="2">
    <source>
        <dbReference type="Proteomes" id="UP000694556"/>
    </source>
</evidence>
<dbReference type="Proteomes" id="UP000694556">
    <property type="component" value="Chromosome 2"/>
</dbReference>